<dbReference type="Proteomes" id="UP000696931">
    <property type="component" value="Unassembled WGS sequence"/>
</dbReference>
<dbReference type="EMBL" id="JACRIW010000020">
    <property type="protein sequence ID" value="MBI5168403.1"/>
    <property type="molecule type" value="Genomic_DNA"/>
</dbReference>
<evidence type="ECO:0000313" key="4">
    <source>
        <dbReference type="Proteomes" id="UP000696931"/>
    </source>
</evidence>
<organism evidence="3 4">
    <name type="scientific">Eiseniibacteriota bacterium</name>
    <dbReference type="NCBI Taxonomy" id="2212470"/>
    <lineage>
        <taxon>Bacteria</taxon>
        <taxon>Candidatus Eiseniibacteriota</taxon>
    </lineage>
</organism>
<feature type="region of interest" description="Disordered" evidence="1">
    <location>
        <begin position="30"/>
        <end position="124"/>
    </location>
</feature>
<proteinExistence type="predicted"/>
<sequence length="251" mass="28420">MFAKDTSIRSAGAAALVAALLCLASAGVVSTTHAQGAEGRDYRRGDRPENGERAREPRTAPAPSPSGGDGGHVRRGDAGRDRGGWSGGDRGGRGDRGERRYRGGDRSHDRDRGGYGGGYREYRGPRHGGGYYGDGWRHRDYPRRTYWRSRPVVRLHVGWGYPFYCSPRYRYRVMHRPLVRTYVPEIQVDNYPPAGCYYWDPYCERSFENLDDYTEHLDGADHDEIVEIVDEDTGDYVRTLEMSGGYWSVRR</sequence>
<feature type="compositionally biased region" description="Basic and acidic residues" evidence="1">
    <location>
        <begin position="71"/>
        <end position="83"/>
    </location>
</feature>
<evidence type="ECO:0000256" key="1">
    <source>
        <dbReference type="SAM" id="MobiDB-lite"/>
    </source>
</evidence>
<dbReference type="AlphaFoldDB" id="A0A933W222"/>
<evidence type="ECO:0000256" key="2">
    <source>
        <dbReference type="SAM" id="SignalP"/>
    </source>
</evidence>
<feature type="chain" id="PRO_5037875723" description="C2H2-type domain-containing protein" evidence="2">
    <location>
        <begin position="35"/>
        <end position="251"/>
    </location>
</feature>
<evidence type="ECO:0000313" key="3">
    <source>
        <dbReference type="EMBL" id="MBI5168403.1"/>
    </source>
</evidence>
<comment type="caution">
    <text evidence="3">The sequence shown here is derived from an EMBL/GenBank/DDBJ whole genome shotgun (WGS) entry which is preliminary data.</text>
</comment>
<accession>A0A933W222</accession>
<feature type="compositionally biased region" description="Basic and acidic residues" evidence="1">
    <location>
        <begin position="38"/>
        <end position="58"/>
    </location>
</feature>
<feature type="signal peptide" evidence="2">
    <location>
        <begin position="1"/>
        <end position="34"/>
    </location>
</feature>
<keyword evidence="2" id="KW-0732">Signal</keyword>
<protein>
    <recommendedName>
        <fullName evidence="5">C2H2-type domain-containing protein</fullName>
    </recommendedName>
</protein>
<evidence type="ECO:0008006" key="5">
    <source>
        <dbReference type="Google" id="ProtNLM"/>
    </source>
</evidence>
<gene>
    <name evidence="3" type="ORF">HZA61_02845</name>
</gene>
<feature type="compositionally biased region" description="Basic and acidic residues" evidence="1">
    <location>
        <begin position="90"/>
        <end position="113"/>
    </location>
</feature>
<reference evidence="3" key="1">
    <citation type="submission" date="2020-07" db="EMBL/GenBank/DDBJ databases">
        <title>Huge and variable diversity of episymbiotic CPR bacteria and DPANN archaea in groundwater ecosystems.</title>
        <authorList>
            <person name="He C.Y."/>
            <person name="Keren R."/>
            <person name="Whittaker M."/>
            <person name="Farag I.F."/>
            <person name="Doudna J."/>
            <person name="Cate J.H.D."/>
            <person name="Banfield J.F."/>
        </authorList>
    </citation>
    <scope>NUCLEOTIDE SEQUENCE</scope>
    <source>
        <strain evidence="3">NC_groundwater_1813_Pr3_B-0.1um_71_17</strain>
    </source>
</reference>
<name>A0A933W222_UNCEI</name>